<evidence type="ECO:0000313" key="1">
    <source>
        <dbReference type="EMBL" id="CDX24293.1"/>
    </source>
</evidence>
<dbReference type="Proteomes" id="UP000045285">
    <property type="component" value="Unassembled WGS sequence"/>
</dbReference>
<accession>A0A090E9P8</accession>
<protein>
    <submittedName>
        <fullName evidence="1">Uncharacterized protein</fullName>
    </submittedName>
</protein>
<dbReference type="AlphaFoldDB" id="A0A090E9P8"/>
<sequence>MALHTLVPAAPSRHVLRSFGAGVEVNNGVGLLLLVRPTRVKRFS</sequence>
<dbReference type="EMBL" id="CCMZ01000035">
    <property type="protein sequence ID" value="CDX24293.1"/>
    <property type="molecule type" value="Genomic_DNA"/>
</dbReference>
<reference evidence="2" key="1">
    <citation type="submission" date="2014-08" db="EMBL/GenBank/DDBJ databases">
        <authorList>
            <person name="Moulin L."/>
        </authorList>
    </citation>
    <scope>NUCLEOTIDE SEQUENCE [LARGE SCALE GENOMIC DNA]</scope>
</reference>
<proteinExistence type="predicted"/>
<name>A0A090E9P8_MESPL</name>
<gene>
    <name evidence="1" type="ORF">MPL3356_400004</name>
</gene>
<keyword evidence="2" id="KW-1185">Reference proteome</keyword>
<evidence type="ECO:0000313" key="2">
    <source>
        <dbReference type="Proteomes" id="UP000045285"/>
    </source>
</evidence>
<organism evidence="1 2">
    <name type="scientific">Mesorhizobium plurifarium</name>
    <dbReference type="NCBI Taxonomy" id="69974"/>
    <lineage>
        <taxon>Bacteria</taxon>
        <taxon>Pseudomonadati</taxon>
        <taxon>Pseudomonadota</taxon>
        <taxon>Alphaproteobacteria</taxon>
        <taxon>Hyphomicrobiales</taxon>
        <taxon>Phyllobacteriaceae</taxon>
        <taxon>Mesorhizobium</taxon>
    </lineage>
</organism>